<dbReference type="GO" id="GO:2001059">
    <property type="term" value="P:D-tagatose 6-phosphate catabolic process"/>
    <property type="evidence" value="ECO:0007669"/>
    <property type="project" value="UniProtKB-UniPathway"/>
</dbReference>
<dbReference type="GO" id="GO:0005988">
    <property type="term" value="P:lactose metabolic process"/>
    <property type="evidence" value="ECO:0007669"/>
    <property type="project" value="UniProtKB-KW"/>
</dbReference>
<dbReference type="PIRSF" id="PIRSF000535">
    <property type="entry name" value="1PFK/6PFK/LacC"/>
    <property type="match status" value="1"/>
</dbReference>
<dbReference type="InterPro" id="IPR002173">
    <property type="entry name" value="Carboh/pur_kinase_PfkB_CS"/>
</dbReference>
<evidence type="ECO:0000256" key="5">
    <source>
        <dbReference type="ARBA" id="ARBA00022777"/>
    </source>
</evidence>
<protein>
    <recommendedName>
        <fullName evidence="7">Tagatose-6-phosphate kinase</fullName>
        <ecNumber evidence="7">2.7.1.144</ecNumber>
    </recommendedName>
</protein>
<evidence type="ECO:0000256" key="2">
    <source>
        <dbReference type="ARBA" id="ARBA00022679"/>
    </source>
</evidence>
<dbReference type="FunFam" id="3.40.1190.20:FF:000001">
    <property type="entry name" value="Phosphofructokinase"/>
    <property type="match status" value="1"/>
</dbReference>
<evidence type="ECO:0000259" key="8">
    <source>
        <dbReference type="Pfam" id="PF00294"/>
    </source>
</evidence>
<comment type="catalytic activity">
    <reaction evidence="7">
        <text>D-tagatofuranose 6-phosphate + ATP = D-tagatofuranose 1,6-bisphosphate + ADP + H(+)</text>
        <dbReference type="Rhea" id="RHEA:12420"/>
        <dbReference type="ChEBI" id="CHEBI:15378"/>
        <dbReference type="ChEBI" id="CHEBI:30616"/>
        <dbReference type="ChEBI" id="CHEBI:58694"/>
        <dbReference type="ChEBI" id="CHEBI:58695"/>
        <dbReference type="ChEBI" id="CHEBI:456216"/>
        <dbReference type="EC" id="2.7.1.144"/>
    </reaction>
</comment>
<reference evidence="9 10" key="1">
    <citation type="submission" date="2017-05" db="EMBL/GenBank/DDBJ databases">
        <title>Vagococcus spp. assemblies.</title>
        <authorList>
            <person name="Gulvik C.A."/>
        </authorList>
    </citation>
    <scope>NUCLEOTIDE SEQUENCE [LARGE SCALE GENOMIC DNA]</scope>
    <source>
        <strain evidence="9 10">CCUG 51432</strain>
    </source>
</reference>
<name>A0A430AY84_9ENTE</name>
<keyword evidence="4 7" id="KW-0547">Nucleotide-binding</keyword>
<dbReference type="PROSITE" id="PS00583">
    <property type="entry name" value="PFKB_KINASES_1"/>
    <property type="match status" value="1"/>
</dbReference>
<evidence type="ECO:0000313" key="10">
    <source>
        <dbReference type="Proteomes" id="UP000287605"/>
    </source>
</evidence>
<dbReference type="GO" id="GO:0008443">
    <property type="term" value="F:phosphofructokinase activity"/>
    <property type="evidence" value="ECO:0007669"/>
    <property type="project" value="UniProtKB-ARBA"/>
</dbReference>
<comment type="similarity">
    <text evidence="7">Belongs to the carbohydrate kinase PfkB family. LacC subfamily.</text>
</comment>
<dbReference type="PROSITE" id="PS00584">
    <property type="entry name" value="PFKB_KINASES_2"/>
    <property type="match status" value="1"/>
</dbReference>
<dbReference type="EC" id="2.7.1.144" evidence="7"/>
<dbReference type="PANTHER" id="PTHR46566">
    <property type="entry name" value="1-PHOSPHOFRUCTOKINASE-RELATED"/>
    <property type="match status" value="1"/>
</dbReference>
<dbReference type="GO" id="GO:0005524">
    <property type="term" value="F:ATP binding"/>
    <property type="evidence" value="ECO:0007669"/>
    <property type="project" value="UniProtKB-KW"/>
</dbReference>
<keyword evidence="10" id="KW-1185">Reference proteome</keyword>
<organism evidence="9 10">
    <name type="scientific">Vagococcus elongatus</name>
    <dbReference type="NCBI Taxonomy" id="180344"/>
    <lineage>
        <taxon>Bacteria</taxon>
        <taxon>Bacillati</taxon>
        <taxon>Bacillota</taxon>
        <taxon>Bacilli</taxon>
        <taxon>Lactobacillales</taxon>
        <taxon>Enterococcaceae</taxon>
        <taxon>Vagococcus</taxon>
    </lineage>
</organism>
<evidence type="ECO:0000256" key="1">
    <source>
        <dbReference type="ARBA" id="ARBA00005380"/>
    </source>
</evidence>
<keyword evidence="6 7" id="KW-0067">ATP-binding</keyword>
<dbReference type="PANTHER" id="PTHR46566:SF5">
    <property type="entry name" value="1-PHOSPHOFRUCTOKINASE"/>
    <property type="match status" value="1"/>
</dbReference>
<dbReference type="AlphaFoldDB" id="A0A430AY84"/>
<evidence type="ECO:0000256" key="6">
    <source>
        <dbReference type="ARBA" id="ARBA00022840"/>
    </source>
</evidence>
<evidence type="ECO:0000256" key="7">
    <source>
        <dbReference type="PIRNR" id="PIRNR000535"/>
    </source>
</evidence>
<dbReference type="Gene3D" id="3.40.1190.20">
    <property type="match status" value="1"/>
</dbReference>
<dbReference type="InterPro" id="IPR029056">
    <property type="entry name" value="Ribokinase-like"/>
</dbReference>
<evidence type="ECO:0000256" key="4">
    <source>
        <dbReference type="ARBA" id="ARBA00022741"/>
    </source>
</evidence>
<dbReference type="InterPro" id="IPR011611">
    <property type="entry name" value="PfkB_dom"/>
</dbReference>
<dbReference type="GO" id="GO:0016052">
    <property type="term" value="P:carbohydrate catabolic process"/>
    <property type="evidence" value="ECO:0007669"/>
    <property type="project" value="UniProtKB-ARBA"/>
</dbReference>
<comment type="caution">
    <text evidence="9">The sequence shown here is derived from an EMBL/GenBank/DDBJ whole genome shotgun (WGS) entry which is preliminary data.</text>
</comment>
<dbReference type="GO" id="GO:0009024">
    <property type="term" value="F:tagatose-6-phosphate kinase activity"/>
    <property type="evidence" value="ECO:0007669"/>
    <property type="project" value="UniProtKB-EC"/>
</dbReference>
<evidence type="ECO:0000313" key="9">
    <source>
        <dbReference type="EMBL" id="RSU13009.1"/>
    </source>
</evidence>
<dbReference type="GO" id="GO:0044281">
    <property type="term" value="P:small molecule metabolic process"/>
    <property type="evidence" value="ECO:0007669"/>
    <property type="project" value="UniProtKB-ARBA"/>
</dbReference>
<dbReference type="SUPFAM" id="SSF53613">
    <property type="entry name" value="Ribokinase-like"/>
    <property type="match status" value="1"/>
</dbReference>
<accession>A0A430AY84</accession>
<keyword evidence="3 7" id="KW-0423">Lactose metabolism</keyword>
<proteinExistence type="inferred from homology"/>
<evidence type="ECO:0000256" key="3">
    <source>
        <dbReference type="ARBA" id="ARBA00022736"/>
    </source>
</evidence>
<dbReference type="Proteomes" id="UP000287605">
    <property type="component" value="Unassembled WGS sequence"/>
</dbReference>
<dbReference type="RefSeq" id="WP_126807981.1">
    <property type="nucleotide sequence ID" value="NZ_NGKA01000006.1"/>
</dbReference>
<dbReference type="UniPathway" id="UPA00704">
    <property type="reaction ID" value="UER00715"/>
</dbReference>
<keyword evidence="5 9" id="KW-0418">Kinase</keyword>
<sequence length="312" mass="33512">MILTVTMNPSVDISYKLEQLKIDTVNRCENYSKTAGGKGLNVTRVIHQMGHQVTATGLLGGALGRYIEDKLSSEGIAGNFYPISGETRNCIAILHDNGKQTEVLEKGPVISAEEGAGFLKQFSQLLDDANVVTISGSLPEGISPEVYIDIIRKTHEAGKKVILDTSGSTLATVLTSGNKPYAIKPNLEEIQGIVHETIDEDNVEDIKGILSNELFADIPLIVISLGAKGAFVKFEDAYYDVVIPKIKVVNPVGSGDASVGGLAIGLSKELAIEDILKTSMTLGMLNTMEEKTGHVNPVKFQDIFDLIKVTKV</sequence>
<dbReference type="GO" id="GO:0005829">
    <property type="term" value="C:cytosol"/>
    <property type="evidence" value="ECO:0007669"/>
    <property type="project" value="TreeGrafter"/>
</dbReference>
<feature type="domain" description="Carbohydrate kinase PfkB" evidence="8">
    <location>
        <begin position="10"/>
        <end position="296"/>
    </location>
</feature>
<dbReference type="Pfam" id="PF00294">
    <property type="entry name" value="PfkB"/>
    <property type="match status" value="1"/>
</dbReference>
<comment type="similarity">
    <text evidence="1">Belongs to the carbohydrate kinase pfkB family.</text>
</comment>
<gene>
    <name evidence="9" type="ORF">CBF29_04885</name>
</gene>
<dbReference type="NCBIfam" id="TIGR03168">
    <property type="entry name" value="1-PFK"/>
    <property type="match status" value="1"/>
</dbReference>
<comment type="pathway">
    <text evidence="7">Carbohydrate metabolism; D-tagatose 6-phosphate degradation; D-glyceraldehyde 3-phosphate and glycerone phosphate from D-tagatose 6-phosphate: step 1/2.</text>
</comment>
<dbReference type="EMBL" id="NGKA01000006">
    <property type="protein sequence ID" value="RSU13009.1"/>
    <property type="molecule type" value="Genomic_DNA"/>
</dbReference>
<keyword evidence="2 7" id="KW-0808">Transferase</keyword>
<dbReference type="InterPro" id="IPR017583">
    <property type="entry name" value="Tagatose/fructose_Pkinase"/>
</dbReference>
<dbReference type="OrthoDB" id="9801219at2"/>
<dbReference type="CDD" id="cd01164">
    <property type="entry name" value="FruK_PfkB_like"/>
    <property type="match status" value="1"/>
</dbReference>